<dbReference type="Pfam" id="PF18151">
    <property type="entry name" value="DUF5601"/>
    <property type="match status" value="1"/>
</dbReference>
<protein>
    <submittedName>
        <fullName evidence="2">Vacuolar protein sorting-associated protein 9A</fullName>
    </submittedName>
</protein>
<sequence length="399" mass="45423">MDASAAATPLHLDFYGFLNRLRRPGAADLVGAVKRNSFFFCSFLVSFSLYAPDAESDSRRVQDFLLTMERTIKQHPLWANAPDEEIDSAIEGLEKYVMTKLFDRTFGSSTEDAKLDVEISEKIRLLQHFVKPDHLDVPIDLQNEASWLFAVKELQKINAFKAPREKLLCIMNCCQVINNLLLNVSMTTNSAPAGADEFLPILIYVTIKASKFDIYGKANPPQLHSNLKYVQLFRRREKLVSEMEYYLTNLFSAEMFITNINGSSLSMKESEFQKSMQAARFANEVGDPYSVPELAKVDPPIMTRHGKEIHLGGSNKYPFMERDAEDLTREDVKMLLGLYKQLVTKYTRLSEALRRHSLDEDLLIHTARDLTRRVPSKSIVKDKGAFHSFIASGRALKCF</sequence>
<dbReference type="SMART" id="SM00167">
    <property type="entry name" value="VPS9"/>
    <property type="match status" value="1"/>
</dbReference>
<name>A0A199VFK9_ANACO</name>
<reference evidence="2 3" key="1">
    <citation type="journal article" date="2016" name="DNA Res.">
        <title>The draft genome of MD-2 pineapple using hybrid error correction of long reads.</title>
        <authorList>
            <person name="Redwan R.M."/>
            <person name="Saidin A."/>
            <person name="Kumar S.V."/>
        </authorList>
    </citation>
    <scope>NUCLEOTIDE SEQUENCE [LARGE SCALE GENOMIC DNA]</scope>
    <source>
        <strain evidence="3">cv. MD2</strain>
        <tissue evidence="2">Leaf</tissue>
    </source>
</reference>
<dbReference type="PANTHER" id="PTHR23101:SF63">
    <property type="entry name" value="VACUOLAR PROTEIN SORTING-ASSOCIATED PROTEIN 9A-LIKE ISOFORM X1"/>
    <property type="match status" value="1"/>
</dbReference>
<dbReference type="InterPro" id="IPR037191">
    <property type="entry name" value="VPS9_dom_sf"/>
</dbReference>
<dbReference type="Gene3D" id="1.10.246.120">
    <property type="match status" value="1"/>
</dbReference>
<dbReference type="Gene3D" id="1.20.1050.80">
    <property type="entry name" value="VPS9 domain"/>
    <property type="match status" value="1"/>
</dbReference>
<dbReference type="PANTHER" id="PTHR23101">
    <property type="entry name" value="RAB GDP/GTP EXCHANGE FACTOR"/>
    <property type="match status" value="1"/>
</dbReference>
<dbReference type="GO" id="GO:0031267">
    <property type="term" value="F:small GTPase binding"/>
    <property type="evidence" value="ECO:0007669"/>
    <property type="project" value="TreeGrafter"/>
</dbReference>
<dbReference type="GO" id="GO:0030139">
    <property type="term" value="C:endocytic vesicle"/>
    <property type="evidence" value="ECO:0007669"/>
    <property type="project" value="TreeGrafter"/>
</dbReference>
<proteinExistence type="predicted"/>
<dbReference type="GO" id="GO:0016192">
    <property type="term" value="P:vesicle-mediated transport"/>
    <property type="evidence" value="ECO:0007669"/>
    <property type="project" value="InterPro"/>
</dbReference>
<dbReference type="Pfam" id="PF02204">
    <property type="entry name" value="VPS9"/>
    <property type="match status" value="1"/>
</dbReference>
<organism evidence="2 3">
    <name type="scientific">Ananas comosus</name>
    <name type="common">Pineapple</name>
    <name type="synonym">Ananas ananas</name>
    <dbReference type="NCBI Taxonomy" id="4615"/>
    <lineage>
        <taxon>Eukaryota</taxon>
        <taxon>Viridiplantae</taxon>
        <taxon>Streptophyta</taxon>
        <taxon>Embryophyta</taxon>
        <taxon>Tracheophyta</taxon>
        <taxon>Spermatophyta</taxon>
        <taxon>Magnoliopsida</taxon>
        <taxon>Liliopsida</taxon>
        <taxon>Poales</taxon>
        <taxon>Bromeliaceae</taxon>
        <taxon>Bromelioideae</taxon>
        <taxon>Ananas</taxon>
    </lineage>
</organism>
<dbReference type="GO" id="GO:0005085">
    <property type="term" value="F:guanyl-nucleotide exchange factor activity"/>
    <property type="evidence" value="ECO:0007669"/>
    <property type="project" value="InterPro"/>
</dbReference>
<dbReference type="GO" id="GO:0005829">
    <property type="term" value="C:cytosol"/>
    <property type="evidence" value="ECO:0007669"/>
    <property type="project" value="TreeGrafter"/>
</dbReference>
<dbReference type="InterPro" id="IPR003123">
    <property type="entry name" value="VPS9"/>
</dbReference>
<comment type="caution">
    <text evidence="2">The sequence shown here is derived from an EMBL/GenBank/DDBJ whole genome shotgun (WGS) entry which is preliminary data.</text>
</comment>
<evidence type="ECO:0000313" key="3">
    <source>
        <dbReference type="Proteomes" id="UP000092600"/>
    </source>
</evidence>
<dbReference type="SUPFAM" id="SSF109993">
    <property type="entry name" value="VPS9 domain"/>
    <property type="match status" value="1"/>
</dbReference>
<dbReference type="PROSITE" id="PS51205">
    <property type="entry name" value="VPS9"/>
    <property type="match status" value="1"/>
</dbReference>
<accession>A0A199VFK9</accession>
<dbReference type="InterPro" id="IPR045046">
    <property type="entry name" value="Vps9-like"/>
</dbReference>
<dbReference type="InterPro" id="IPR041545">
    <property type="entry name" value="DUF5601"/>
</dbReference>
<dbReference type="EMBL" id="LSRQ01001999">
    <property type="protein sequence ID" value="OAY75798.1"/>
    <property type="molecule type" value="Genomic_DNA"/>
</dbReference>
<evidence type="ECO:0000259" key="1">
    <source>
        <dbReference type="PROSITE" id="PS51205"/>
    </source>
</evidence>
<feature type="domain" description="VPS9" evidence="1">
    <location>
        <begin position="113"/>
        <end position="266"/>
    </location>
</feature>
<dbReference type="Proteomes" id="UP000092600">
    <property type="component" value="Unassembled WGS sequence"/>
</dbReference>
<evidence type="ECO:0000313" key="2">
    <source>
        <dbReference type="EMBL" id="OAY75798.1"/>
    </source>
</evidence>
<gene>
    <name evidence="2" type="ORF">ACMD2_01330</name>
</gene>
<dbReference type="STRING" id="4615.A0A199VFK9"/>
<dbReference type="AlphaFoldDB" id="A0A199VFK9"/>